<keyword evidence="2" id="KW-0812">Transmembrane</keyword>
<feature type="transmembrane region" description="Helical" evidence="2">
    <location>
        <begin position="57"/>
        <end position="81"/>
    </location>
</feature>
<keyword evidence="2" id="KW-1133">Transmembrane helix</keyword>
<keyword evidence="5" id="KW-1185">Reference proteome</keyword>
<feature type="transmembrane region" description="Helical" evidence="2">
    <location>
        <begin position="219"/>
        <end position="237"/>
    </location>
</feature>
<dbReference type="EC" id="3.6.1.27" evidence="4"/>
<dbReference type="GO" id="GO:0050380">
    <property type="term" value="F:undecaprenyl-diphosphatase activity"/>
    <property type="evidence" value="ECO:0007669"/>
    <property type="project" value="UniProtKB-EC"/>
</dbReference>
<evidence type="ECO:0000259" key="3">
    <source>
        <dbReference type="SMART" id="SM00014"/>
    </source>
</evidence>
<feature type="domain" description="Phosphatidic acid phosphatase type 2/haloperoxidase" evidence="3">
    <location>
        <begin position="146"/>
        <end position="260"/>
    </location>
</feature>
<feature type="region of interest" description="Disordered" evidence="1">
    <location>
        <begin position="271"/>
        <end position="296"/>
    </location>
</feature>
<dbReference type="Pfam" id="PF01569">
    <property type="entry name" value="PAP2"/>
    <property type="match status" value="1"/>
</dbReference>
<dbReference type="EMBL" id="JAFBBU010000001">
    <property type="protein sequence ID" value="MBM7473042.1"/>
    <property type="molecule type" value="Genomic_DNA"/>
</dbReference>
<keyword evidence="4" id="KW-0378">Hydrolase</keyword>
<evidence type="ECO:0000313" key="4">
    <source>
        <dbReference type="EMBL" id="MBM7473042.1"/>
    </source>
</evidence>
<feature type="transmembrane region" description="Helical" evidence="2">
    <location>
        <begin position="119"/>
        <end position="138"/>
    </location>
</feature>
<dbReference type="SMART" id="SM00014">
    <property type="entry name" value="acidPPc"/>
    <property type="match status" value="1"/>
</dbReference>
<dbReference type="RefSeq" id="WP_205110203.1">
    <property type="nucleotide sequence ID" value="NZ_BAAAHT010000003.1"/>
</dbReference>
<feature type="transmembrane region" description="Helical" evidence="2">
    <location>
        <begin position="249"/>
        <end position="267"/>
    </location>
</feature>
<dbReference type="PANTHER" id="PTHR14969:SF13">
    <property type="entry name" value="AT30094P"/>
    <property type="match status" value="1"/>
</dbReference>
<feature type="compositionally biased region" description="Basic and acidic residues" evidence="1">
    <location>
        <begin position="272"/>
        <end position="296"/>
    </location>
</feature>
<dbReference type="Gene3D" id="1.20.144.10">
    <property type="entry name" value="Phosphatidic acid phosphatase type 2/haloperoxidase"/>
    <property type="match status" value="1"/>
</dbReference>
<dbReference type="PANTHER" id="PTHR14969">
    <property type="entry name" value="SPHINGOSINE-1-PHOSPHATE PHOSPHOHYDROLASE"/>
    <property type="match status" value="1"/>
</dbReference>
<dbReference type="Proteomes" id="UP000776164">
    <property type="component" value="Unassembled WGS sequence"/>
</dbReference>
<feature type="transmembrane region" description="Helical" evidence="2">
    <location>
        <begin position="145"/>
        <end position="167"/>
    </location>
</feature>
<protein>
    <submittedName>
        <fullName evidence="4">Undecaprenyl-diphosphatase</fullName>
        <ecNumber evidence="4">3.6.1.27</ecNumber>
    </submittedName>
</protein>
<reference evidence="4 5" key="1">
    <citation type="submission" date="2021-01" db="EMBL/GenBank/DDBJ databases">
        <title>Sequencing the genomes of 1000 actinobacteria strains.</title>
        <authorList>
            <person name="Klenk H.-P."/>
        </authorList>
    </citation>
    <scope>NUCLEOTIDE SEQUENCE [LARGE SCALE GENOMIC DNA]</scope>
    <source>
        <strain evidence="4 5">DSM 13057</strain>
    </source>
</reference>
<accession>A0ABS2L7I5</accession>
<dbReference type="SUPFAM" id="SSF48317">
    <property type="entry name" value="Acid phosphatase/Vanadium-dependent haloperoxidase"/>
    <property type="match status" value="1"/>
</dbReference>
<name>A0ABS2L7I5_9MICO</name>
<sequence>MELPPVTPASPKDSGVRGELTHDRFVGSRDLTHWYSPIGRLLAQLTRRLSARLGPHGALILTLAFGMAIVVLLSAAAAQVYDAVTDSDGVAGLDKPLLAAMMSARSPWFDAIVTAYTDIAGPIGMPIIAVGAIVILAARRRSWTPVILIAAAGTGSLLMTIAGKDLIGRDRPPLADAVPPYEYSPSFPSGHTLNAVVIAGIIAYLLILRQKTARARVTTIAVATLFALSIGLSRVYLGHHWFTDVLAGWMLGAAWLAIVITAHRLYLTTRRRPSEHQQPEHEQPVHEKPDDLEHTT</sequence>
<dbReference type="InterPro" id="IPR000326">
    <property type="entry name" value="PAP2/HPO"/>
</dbReference>
<gene>
    <name evidence="4" type="ORF">JOE66_002676</name>
</gene>
<organism evidence="4 5">
    <name type="scientific">Subtercola frigoramans</name>
    <dbReference type="NCBI Taxonomy" id="120298"/>
    <lineage>
        <taxon>Bacteria</taxon>
        <taxon>Bacillati</taxon>
        <taxon>Actinomycetota</taxon>
        <taxon>Actinomycetes</taxon>
        <taxon>Micrococcales</taxon>
        <taxon>Microbacteriaceae</taxon>
        <taxon>Subtercola</taxon>
    </lineage>
</organism>
<keyword evidence="2" id="KW-0472">Membrane</keyword>
<feature type="transmembrane region" description="Helical" evidence="2">
    <location>
        <begin position="187"/>
        <end position="207"/>
    </location>
</feature>
<comment type="caution">
    <text evidence="4">The sequence shown here is derived from an EMBL/GenBank/DDBJ whole genome shotgun (WGS) entry which is preliminary data.</text>
</comment>
<evidence type="ECO:0000256" key="1">
    <source>
        <dbReference type="SAM" id="MobiDB-lite"/>
    </source>
</evidence>
<evidence type="ECO:0000256" key="2">
    <source>
        <dbReference type="SAM" id="Phobius"/>
    </source>
</evidence>
<evidence type="ECO:0000313" key="5">
    <source>
        <dbReference type="Proteomes" id="UP000776164"/>
    </source>
</evidence>
<dbReference type="CDD" id="cd03392">
    <property type="entry name" value="PAP2_like_2"/>
    <property type="match status" value="1"/>
</dbReference>
<proteinExistence type="predicted"/>
<dbReference type="InterPro" id="IPR036938">
    <property type="entry name" value="PAP2/HPO_sf"/>
</dbReference>